<dbReference type="GO" id="GO:0016887">
    <property type="term" value="F:ATP hydrolysis activity"/>
    <property type="evidence" value="ECO:0007669"/>
    <property type="project" value="InterPro"/>
</dbReference>
<name>A0A1H2SSN6_THIRO</name>
<dbReference type="PANTHER" id="PTHR42788">
    <property type="entry name" value="TAURINE IMPORT ATP-BINDING PROTEIN-RELATED"/>
    <property type="match status" value="1"/>
</dbReference>
<evidence type="ECO:0000256" key="3">
    <source>
        <dbReference type="ARBA" id="ARBA00022741"/>
    </source>
</evidence>
<dbReference type="EMBL" id="FNNZ01000003">
    <property type="protein sequence ID" value="SDW34642.1"/>
    <property type="molecule type" value="Genomic_DNA"/>
</dbReference>
<dbReference type="Pfam" id="PF00005">
    <property type="entry name" value="ABC_tran"/>
    <property type="match status" value="1"/>
</dbReference>
<dbReference type="InterPro" id="IPR003593">
    <property type="entry name" value="AAA+_ATPase"/>
</dbReference>
<dbReference type="PROSITE" id="PS00211">
    <property type="entry name" value="ABC_TRANSPORTER_1"/>
    <property type="match status" value="1"/>
</dbReference>
<dbReference type="PROSITE" id="PS50893">
    <property type="entry name" value="ABC_TRANSPORTER_2"/>
    <property type="match status" value="1"/>
</dbReference>
<keyword evidence="3" id="KW-0547">Nucleotide-binding</keyword>
<dbReference type="OrthoDB" id="9802264at2"/>
<dbReference type="InterPro" id="IPR017871">
    <property type="entry name" value="ABC_transporter-like_CS"/>
</dbReference>
<comment type="similarity">
    <text evidence="1">Belongs to the ABC transporter superfamily.</text>
</comment>
<evidence type="ECO:0000313" key="7">
    <source>
        <dbReference type="Proteomes" id="UP000198816"/>
    </source>
</evidence>
<dbReference type="Proteomes" id="UP000198816">
    <property type="component" value="Unassembled WGS sequence"/>
</dbReference>
<keyword evidence="4 6" id="KW-0067">ATP-binding</keyword>
<evidence type="ECO:0000256" key="1">
    <source>
        <dbReference type="ARBA" id="ARBA00005417"/>
    </source>
</evidence>
<organism evidence="6 7">
    <name type="scientific">Thiocapsa roseopersicina</name>
    <dbReference type="NCBI Taxonomy" id="1058"/>
    <lineage>
        <taxon>Bacteria</taxon>
        <taxon>Pseudomonadati</taxon>
        <taxon>Pseudomonadota</taxon>
        <taxon>Gammaproteobacteria</taxon>
        <taxon>Chromatiales</taxon>
        <taxon>Chromatiaceae</taxon>
        <taxon>Thiocapsa</taxon>
    </lineage>
</organism>
<dbReference type="GO" id="GO:0005524">
    <property type="term" value="F:ATP binding"/>
    <property type="evidence" value="ECO:0007669"/>
    <property type="project" value="UniProtKB-KW"/>
</dbReference>
<protein>
    <submittedName>
        <fullName evidence="6">NitT/TauT family transport system ATP-binding protein</fullName>
    </submittedName>
</protein>
<evidence type="ECO:0000256" key="2">
    <source>
        <dbReference type="ARBA" id="ARBA00022448"/>
    </source>
</evidence>
<dbReference type="PANTHER" id="PTHR42788:SF19">
    <property type="entry name" value="ALIPHATIC SULFONATES IMPORT ATP-BINDING PROTEIN SSUB 2"/>
    <property type="match status" value="1"/>
</dbReference>
<dbReference type="InterPro" id="IPR027417">
    <property type="entry name" value="P-loop_NTPase"/>
</dbReference>
<reference evidence="7" key="1">
    <citation type="submission" date="2016-10" db="EMBL/GenBank/DDBJ databases">
        <authorList>
            <person name="Varghese N."/>
            <person name="Submissions S."/>
        </authorList>
    </citation>
    <scope>NUCLEOTIDE SEQUENCE [LARGE SCALE GENOMIC DNA]</scope>
    <source>
        <strain evidence="7">DSM 217</strain>
    </source>
</reference>
<dbReference type="Gene3D" id="3.40.50.300">
    <property type="entry name" value="P-loop containing nucleotide triphosphate hydrolases"/>
    <property type="match status" value="1"/>
</dbReference>
<evidence type="ECO:0000313" key="6">
    <source>
        <dbReference type="EMBL" id="SDW34642.1"/>
    </source>
</evidence>
<evidence type="ECO:0000259" key="5">
    <source>
        <dbReference type="PROSITE" id="PS50893"/>
    </source>
</evidence>
<keyword evidence="7" id="KW-1185">Reference proteome</keyword>
<dbReference type="SUPFAM" id="SSF52540">
    <property type="entry name" value="P-loop containing nucleoside triphosphate hydrolases"/>
    <property type="match status" value="1"/>
</dbReference>
<proteinExistence type="inferred from homology"/>
<dbReference type="InterPro" id="IPR050166">
    <property type="entry name" value="ABC_transporter_ATP-bind"/>
</dbReference>
<dbReference type="CDD" id="cd03293">
    <property type="entry name" value="ABC_NrtD_SsuB_transporters"/>
    <property type="match status" value="1"/>
</dbReference>
<dbReference type="STRING" id="1058.SAMN05421783_103125"/>
<sequence>MSSGLRLDRLAKTFPNGTAALGELSADIEAGAFVSLLGPSGCGKSTVLRLIAGLEEPTRGRVGWPQTRGSLGFIFQEPTLMAWATATNNIALPLELAGMAKSEARERARVALEKVGLAGFADALPRELSGGMRMRVSIARALVADPDVLLMDEPFAALDEFTRGKLNDDLLRLWAERRFTGIFVTHSVFEAVYLSQRILILSGRPGRLVADIENPAPYPREPGYRTSAAFNATARDILDALEDVSTC</sequence>
<dbReference type="AlphaFoldDB" id="A0A1H2SSN6"/>
<evidence type="ECO:0000256" key="4">
    <source>
        <dbReference type="ARBA" id="ARBA00022840"/>
    </source>
</evidence>
<dbReference type="RefSeq" id="WP_093028667.1">
    <property type="nucleotide sequence ID" value="NZ_FNNZ01000003.1"/>
</dbReference>
<keyword evidence="2" id="KW-0813">Transport</keyword>
<dbReference type="InterPro" id="IPR003439">
    <property type="entry name" value="ABC_transporter-like_ATP-bd"/>
</dbReference>
<feature type="domain" description="ABC transporter" evidence="5">
    <location>
        <begin position="5"/>
        <end position="228"/>
    </location>
</feature>
<dbReference type="SMART" id="SM00382">
    <property type="entry name" value="AAA"/>
    <property type="match status" value="1"/>
</dbReference>
<accession>A0A1H2SSN6</accession>
<gene>
    <name evidence="6" type="ORF">SAMN05421783_103125</name>
</gene>